<evidence type="ECO:0000313" key="1">
    <source>
        <dbReference type="EMBL" id="PON45341.1"/>
    </source>
</evidence>
<dbReference type="EMBL" id="JXTB01000333">
    <property type="protein sequence ID" value="PON45341.1"/>
    <property type="molecule type" value="Genomic_DNA"/>
</dbReference>
<evidence type="ECO:0000313" key="2">
    <source>
        <dbReference type="Proteomes" id="UP000237105"/>
    </source>
</evidence>
<organism evidence="1 2">
    <name type="scientific">Parasponia andersonii</name>
    <name type="common">Sponia andersonii</name>
    <dbReference type="NCBI Taxonomy" id="3476"/>
    <lineage>
        <taxon>Eukaryota</taxon>
        <taxon>Viridiplantae</taxon>
        <taxon>Streptophyta</taxon>
        <taxon>Embryophyta</taxon>
        <taxon>Tracheophyta</taxon>
        <taxon>Spermatophyta</taxon>
        <taxon>Magnoliopsida</taxon>
        <taxon>eudicotyledons</taxon>
        <taxon>Gunneridae</taxon>
        <taxon>Pentapetalae</taxon>
        <taxon>rosids</taxon>
        <taxon>fabids</taxon>
        <taxon>Rosales</taxon>
        <taxon>Cannabaceae</taxon>
        <taxon>Parasponia</taxon>
    </lineage>
</organism>
<protein>
    <submittedName>
        <fullName evidence="1">Uncharacterized protein</fullName>
    </submittedName>
</protein>
<sequence>MAAPIKSPIQNSCSMVVKQLKAKEREMDPANSHQAVLHKLTLQFLRRSSSEQLIHISEWLASELGASKHDKVMRTSDDPSILDSRWEKTLKVIMEKQGQEKVEAEVLDLKSQSVPWG</sequence>
<gene>
    <name evidence="1" type="ORF">PanWU01x14_259520</name>
</gene>
<keyword evidence="2" id="KW-1185">Reference proteome</keyword>
<accession>A0A2P5B991</accession>
<name>A0A2P5B991_PARAD</name>
<proteinExistence type="predicted"/>
<dbReference type="AlphaFoldDB" id="A0A2P5B991"/>
<dbReference type="OrthoDB" id="10286723at2759"/>
<dbReference type="Proteomes" id="UP000237105">
    <property type="component" value="Unassembled WGS sequence"/>
</dbReference>
<comment type="caution">
    <text evidence="1">The sequence shown here is derived from an EMBL/GenBank/DDBJ whole genome shotgun (WGS) entry which is preliminary data.</text>
</comment>
<reference evidence="2" key="1">
    <citation type="submission" date="2016-06" db="EMBL/GenBank/DDBJ databases">
        <title>Parallel loss of symbiosis genes in relatives of nitrogen-fixing non-legume Parasponia.</title>
        <authorList>
            <person name="Van Velzen R."/>
            <person name="Holmer R."/>
            <person name="Bu F."/>
            <person name="Rutten L."/>
            <person name="Van Zeijl A."/>
            <person name="Liu W."/>
            <person name="Santuari L."/>
            <person name="Cao Q."/>
            <person name="Sharma T."/>
            <person name="Shen D."/>
            <person name="Roswanjaya Y."/>
            <person name="Wardhani T."/>
            <person name="Kalhor M.S."/>
            <person name="Jansen J."/>
            <person name="Van den Hoogen J."/>
            <person name="Gungor B."/>
            <person name="Hartog M."/>
            <person name="Hontelez J."/>
            <person name="Verver J."/>
            <person name="Yang W.-C."/>
            <person name="Schijlen E."/>
            <person name="Repin R."/>
            <person name="Schilthuizen M."/>
            <person name="Schranz E."/>
            <person name="Heidstra R."/>
            <person name="Miyata K."/>
            <person name="Fedorova E."/>
            <person name="Kohlen W."/>
            <person name="Bisseling T."/>
            <person name="Smit S."/>
            <person name="Geurts R."/>
        </authorList>
    </citation>
    <scope>NUCLEOTIDE SEQUENCE [LARGE SCALE GENOMIC DNA]</scope>
    <source>
        <strain evidence="2">cv. WU1-14</strain>
    </source>
</reference>